<dbReference type="EMBL" id="CAADEZ010000228">
    <property type="protein sequence ID" value="VFJ58957.1"/>
    <property type="molecule type" value="Genomic_DNA"/>
</dbReference>
<evidence type="ECO:0000313" key="2">
    <source>
        <dbReference type="EMBL" id="VFJ58957.1"/>
    </source>
</evidence>
<evidence type="ECO:0000313" key="3">
    <source>
        <dbReference type="EMBL" id="VFK08128.1"/>
    </source>
</evidence>
<evidence type="ECO:0000313" key="1">
    <source>
        <dbReference type="EMBL" id="VFJ49688.1"/>
    </source>
</evidence>
<sequence length="272" mass="30630">MKLSEQESDLFLEVMWPLQHYVCGKSGVVPDVDSLEDFKALGSDKKFLVRESLFDNPHLIDEFVAENPAGLGEEQLSVARGWKHFVKGDFYMERFLKNYAIFIQSKRVYAVFGIHNSFDEIFPKSYLPMLVKATLLPIRDKIIYDGFLNPYNLSFGNEAKSQLQEIYRTAKQNRKIIFSLPGTGQVSPAGPEPVQPVDWSRELQQLTAISRTLKGGAGQPAINAVVFGLVKSSIAFTKKALSSPSDIDGLFTDLDKVEKAVKKVRNALYRME</sequence>
<dbReference type="EMBL" id="CAADFL010000060">
    <property type="protein sequence ID" value="VFK08128.1"/>
    <property type="molecule type" value="Genomic_DNA"/>
</dbReference>
<gene>
    <name evidence="2" type="ORF">BECKFM1743A_GA0114220_102287</name>
    <name evidence="3" type="ORF">BECKFM1743B_GA0114221_100601</name>
    <name evidence="1" type="ORF">BECKFM1743C_GA0114222_100742</name>
</gene>
<reference evidence="3" key="1">
    <citation type="submission" date="2019-02" db="EMBL/GenBank/DDBJ databases">
        <authorList>
            <person name="Gruber-Vodicka R. H."/>
            <person name="Seah K. B. B."/>
        </authorList>
    </citation>
    <scope>NUCLEOTIDE SEQUENCE</scope>
    <source>
        <strain evidence="2">BECK_BZ163</strain>
        <strain evidence="3">BECK_BZ164</strain>
        <strain evidence="1">BECK_BZ165</strain>
    </source>
</reference>
<organism evidence="3">
    <name type="scientific">Candidatus Kentrum sp. FM</name>
    <dbReference type="NCBI Taxonomy" id="2126340"/>
    <lineage>
        <taxon>Bacteria</taxon>
        <taxon>Pseudomonadati</taxon>
        <taxon>Pseudomonadota</taxon>
        <taxon>Gammaproteobacteria</taxon>
        <taxon>Candidatus Kentrum</taxon>
    </lineage>
</organism>
<proteinExistence type="predicted"/>
<dbReference type="EMBL" id="CAADFA010000074">
    <property type="protein sequence ID" value="VFJ49688.1"/>
    <property type="molecule type" value="Genomic_DNA"/>
</dbReference>
<name>A0A450VTI8_9GAMM</name>
<dbReference type="AlphaFoldDB" id="A0A450VTI8"/>
<protein>
    <submittedName>
        <fullName evidence="3">Uncharacterized protein</fullName>
    </submittedName>
</protein>
<accession>A0A450VTI8</accession>